<reference evidence="1 2" key="1">
    <citation type="submission" date="2016-10" db="EMBL/GenBank/DDBJ databases">
        <title>Comparative genome analysis of multiple Pseudomonas spp. focuses on biocontrol and plant growth promoting traits.</title>
        <authorList>
            <person name="Tao X.-Y."/>
            <person name="Taylor C.G."/>
        </authorList>
    </citation>
    <scope>NUCLEOTIDE SEQUENCE [LARGE SCALE GENOMIC DNA]</scope>
    <source>
        <strain evidence="1 2">36C6</strain>
    </source>
</reference>
<accession>A0A423I2H2</accession>
<evidence type="ECO:0000313" key="1">
    <source>
        <dbReference type="EMBL" id="RON19603.1"/>
    </source>
</evidence>
<protein>
    <submittedName>
        <fullName evidence="1">Uncharacterized protein</fullName>
    </submittedName>
</protein>
<evidence type="ECO:0000313" key="2">
    <source>
        <dbReference type="Proteomes" id="UP000284002"/>
    </source>
</evidence>
<gene>
    <name evidence="1" type="ORF">BK662_00320</name>
</gene>
<dbReference type="AlphaFoldDB" id="A0A423I2H2"/>
<organism evidence="1 2">
    <name type="scientific">Pseudomonas frederiksbergensis</name>
    <dbReference type="NCBI Taxonomy" id="104087"/>
    <lineage>
        <taxon>Bacteria</taxon>
        <taxon>Pseudomonadati</taxon>
        <taxon>Pseudomonadota</taxon>
        <taxon>Gammaproteobacteria</taxon>
        <taxon>Pseudomonadales</taxon>
        <taxon>Pseudomonadaceae</taxon>
        <taxon>Pseudomonas</taxon>
    </lineage>
</organism>
<comment type="caution">
    <text evidence="1">The sequence shown here is derived from an EMBL/GenBank/DDBJ whole genome shotgun (WGS) entry which is preliminary data.</text>
</comment>
<dbReference type="RefSeq" id="WP_123355779.1">
    <property type="nucleotide sequence ID" value="NZ_MOBM01000002.1"/>
</dbReference>
<proteinExistence type="predicted"/>
<name>A0A423I2H2_9PSED</name>
<sequence length="77" mass="8418">MFMYFHPCNVGAGEGCDLLILMFGEGAEDQKIAACGSSYRGKARGMPGKRWSNKHGKKKTGTLARLLFACPFQGMNE</sequence>
<dbReference type="Proteomes" id="UP000284002">
    <property type="component" value="Unassembled WGS sequence"/>
</dbReference>
<dbReference type="EMBL" id="MOBM01000002">
    <property type="protein sequence ID" value="RON19603.1"/>
    <property type="molecule type" value="Genomic_DNA"/>
</dbReference>